<dbReference type="Proteomes" id="UP000494163">
    <property type="component" value="Chromosome 2L"/>
</dbReference>
<dbReference type="Pfam" id="PF00337">
    <property type="entry name" value="Gal-bind_lectin"/>
    <property type="match status" value="2"/>
</dbReference>
<evidence type="ECO:0000256" key="2">
    <source>
        <dbReference type="RuleBase" id="RU102079"/>
    </source>
</evidence>
<dbReference type="AlphaFoldDB" id="A0A0M3QSY7"/>
<dbReference type="CDD" id="cd00070">
    <property type="entry name" value="GLECT"/>
    <property type="match status" value="2"/>
</dbReference>
<dbReference type="GO" id="GO:0030246">
    <property type="term" value="F:carbohydrate binding"/>
    <property type="evidence" value="ECO:0007669"/>
    <property type="project" value="UniProtKB-UniRule"/>
</dbReference>
<keyword evidence="1 2" id="KW-0430">Lectin</keyword>
<gene>
    <name evidence="4" type="ORF">Dbus_chr2Lg68</name>
</gene>
<dbReference type="Gene3D" id="2.60.120.200">
    <property type="match status" value="2"/>
</dbReference>
<dbReference type="EMBL" id="CP012523">
    <property type="protein sequence ID" value="ALC37983.1"/>
    <property type="molecule type" value="Genomic_DNA"/>
</dbReference>
<keyword evidence="5" id="KW-1185">Reference proteome</keyword>
<feature type="non-terminal residue" evidence="4">
    <location>
        <position position="372"/>
    </location>
</feature>
<organism evidence="4 5">
    <name type="scientific">Drosophila busckii</name>
    <name type="common">Fruit fly</name>
    <dbReference type="NCBI Taxonomy" id="30019"/>
    <lineage>
        <taxon>Eukaryota</taxon>
        <taxon>Metazoa</taxon>
        <taxon>Ecdysozoa</taxon>
        <taxon>Arthropoda</taxon>
        <taxon>Hexapoda</taxon>
        <taxon>Insecta</taxon>
        <taxon>Pterygota</taxon>
        <taxon>Neoptera</taxon>
        <taxon>Endopterygota</taxon>
        <taxon>Diptera</taxon>
        <taxon>Brachycera</taxon>
        <taxon>Muscomorpha</taxon>
        <taxon>Ephydroidea</taxon>
        <taxon>Drosophilidae</taxon>
        <taxon>Drosophila</taxon>
    </lineage>
</organism>
<dbReference type="OMA" id="NPGQHIT"/>
<dbReference type="SMART" id="SM00276">
    <property type="entry name" value="GLECT"/>
    <property type="match status" value="2"/>
</dbReference>
<dbReference type="PANTHER" id="PTHR11346:SF185">
    <property type="entry name" value="GALECTIN"/>
    <property type="match status" value="1"/>
</dbReference>
<dbReference type="PANTHER" id="PTHR11346">
    <property type="entry name" value="GALECTIN"/>
    <property type="match status" value="1"/>
</dbReference>
<name>A0A0M3QSY7_DROBS</name>
<dbReference type="InterPro" id="IPR044156">
    <property type="entry name" value="Galectin-like"/>
</dbReference>
<evidence type="ECO:0000313" key="5">
    <source>
        <dbReference type="Proteomes" id="UP000494163"/>
    </source>
</evidence>
<dbReference type="InterPro" id="IPR001079">
    <property type="entry name" value="Galectin_CRD"/>
</dbReference>
<protein>
    <recommendedName>
        <fullName evidence="2">Galectin</fullName>
    </recommendedName>
</protein>
<evidence type="ECO:0000259" key="3">
    <source>
        <dbReference type="PROSITE" id="PS51304"/>
    </source>
</evidence>
<evidence type="ECO:0000256" key="1">
    <source>
        <dbReference type="ARBA" id="ARBA00022734"/>
    </source>
</evidence>
<dbReference type="GO" id="GO:0016936">
    <property type="term" value="F:galactoside binding"/>
    <property type="evidence" value="ECO:0007669"/>
    <property type="project" value="TreeGrafter"/>
</dbReference>
<feature type="domain" description="Galectin" evidence="3">
    <location>
        <begin position="231"/>
        <end position="372"/>
    </location>
</feature>
<dbReference type="OrthoDB" id="6251307at2759"/>
<evidence type="ECO:0000313" key="4">
    <source>
        <dbReference type="EMBL" id="ALC37983.1"/>
    </source>
</evidence>
<dbReference type="FunFam" id="2.60.120.200:FF:000180">
    <property type="entry name" value="Galectin"/>
    <property type="match status" value="1"/>
</dbReference>
<dbReference type="InterPro" id="IPR013320">
    <property type="entry name" value="ConA-like_dom_sf"/>
</dbReference>
<dbReference type="SUPFAM" id="SSF49899">
    <property type="entry name" value="Concanavalin A-like lectins/glucanases"/>
    <property type="match status" value="2"/>
</dbReference>
<feature type="domain" description="Galectin" evidence="3">
    <location>
        <begin position="33"/>
        <end position="172"/>
    </location>
</feature>
<dbReference type="PROSITE" id="PS51304">
    <property type="entry name" value="GALECTIN"/>
    <property type="match status" value="2"/>
</dbReference>
<reference evidence="4 5" key="1">
    <citation type="submission" date="2015-08" db="EMBL/GenBank/DDBJ databases">
        <title>Ancestral chromatin configuration constrains chromatin evolution on differentiating sex chromosomes in Drosophila.</title>
        <authorList>
            <person name="Zhou Q."/>
            <person name="Bachtrog D."/>
        </authorList>
    </citation>
    <scope>NUCLEOTIDE SEQUENCE [LARGE SCALE GENOMIC DNA]</scope>
    <source>
        <tissue evidence="4">Whole larvae</tissue>
    </source>
</reference>
<proteinExistence type="predicted"/>
<dbReference type="SMART" id="SM00908">
    <property type="entry name" value="Gal-bind_lectin"/>
    <property type="match status" value="2"/>
</dbReference>
<accession>A0A0M3QSY7</accession>
<dbReference type="STRING" id="30019.A0A0M3QSY7"/>
<dbReference type="SMR" id="A0A0M3QSY7"/>
<sequence>MNIYQGARSVVLRRELDPMSTFYEERSLTRMRHHFELQEPPMPGLSFFIHGVIQLDCENFSIDFFSTKHCDQQRSHDIPLRIGARLPQNFMIRNTRIMDKWGLQENSSNLPFQLKHGDPFWMQVLLTEESFYISVNGYHFAQYVYRMPIKWIVGVDIRGGVFDMVVDKFYVTEYPIRISHSAAGLVPLTEGKPRAMGAHTMPNDWLRIEVPSIYLRQHEEIVSKINMPFYGYLSSDRKLIDGRALRIEGRVRLMPQEFRVALQCGQNIWPQPTVSFMFNPTFLRTSKAKMGKAVIVRSAYINDEWVNSEVSRLHTHLGPGKAFVILVACRKTHYEVYVDGKLLVNFRHRMNPEDVDMLFIYGDVKLWHVSVE</sequence>